<evidence type="ECO:0000313" key="3">
    <source>
        <dbReference type="Proteomes" id="UP001500403"/>
    </source>
</evidence>
<evidence type="ECO:0000313" key="2">
    <source>
        <dbReference type="EMBL" id="GAA2935455.1"/>
    </source>
</evidence>
<dbReference type="EMBL" id="BAAAUD010000020">
    <property type="protein sequence ID" value="GAA2935455.1"/>
    <property type="molecule type" value="Genomic_DNA"/>
</dbReference>
<proteinExistence type="predicted"/>
<sequence>MGEPSGRAFSASSADMVLAGSPGLPGATTEGPAAAFVSGAVPPPASQAPRPSTAIAAVVATHESLRARAELRRINTATSWGMGGD</sequence>
<accession>A0ABN3X2G8</accession>
<name>A0ABN3X2G8_9ACTN</name>
<protein>
    <submittedName>
        <fullName evidence="2">Uncharacterized protein</fullName>
    </submittedName>
</protein>
<organism evidence="2 3">
    <name type="scientific">Streptomyces enissocaesilis</name>
    <dbReference type="NCBI Taxonomy" id="332589"/>
    <lineage>
        <taxon>Bacteria</taxon>
        <taxon>Bacillati</taxon>
        <taxon>Actinomycetota</taxon>
        <taxon>Actinomycetes</taxon>
        <taxon>Kitasatosporales</taxon>
        <taxon>Streptomycetaceae</taxon>
        <taxon>Streptomyces</taxon>
        <taxon>Streptomyces rochei group</taxon>
    </lineage>
</organism>
<evidence type="ECO:0000256" key="1">
    <source>
        <dbReference type="SAM" id="MobiDB-lite"/>
    </source>
</evidence>
<comment type="caution">
    <text evidence="2">The sequence shown here is derived from an EMBL/GenBank/DDBJ whole genome shotgun (WGS) entry which is preliminary data.</text>
</comment>
<reference evidence="2 3" key="1">
    <citation type="journal article" date="2019" name="Int. J. Syst. Evol. Microbiol.">
        <title>The Global Catalogue of Microorganisms (GCM) 10K type strain sequencing project: providing services to taxonomists for standard genome sequencing and annotation.</title>
        <authorList>
            <consortium name="The Broad Institute Genomics Platform"/>
            <consortium name="The Broad Institute Genome Sequencing Center for Infectious Disease"/>
            <person name="Wu L."/>
            <person name="Ma J."/>
        </authorList>
    </citation>
    <scope>NUCLEOTIDE SEQUENCE [LARGE SCALE GENOMIC DNA]</scope>
    <source>
        <strain evidence="2 3">JCM 9088</strain>
    </source>
</reference>
<gene>
    <name evidence="2" type="ORF">GCM10010446_20600</name>
</gene>
<keyword evidence="3" id="KW-1185">Reference proteome</keyword>
<dbReference type="Proteomes" id="UP001500403">
    <property type="component" value="Unassembled WGS sequence"/>
</dbReference>
<feature type="region of interest" description="Disordered" evidence="1">
    <location>
        <begin position="30"/>
        <end position="51"/>
    </location>
</feature>